<sequence length="2319" mass="259435">METEAIVYEKEMKIKMIRSVIGFEISDIDILEALSQRNNDAEAAINHLLDLLQSSTVNKTVTSTGVRISAPINQENGEESLVNGLKVKEKLDVVIREKGQEEEKRKDFDGCGAKGSVCKLDLDCKMVNGLKVKEEPDVFIEETEENEVQKDVLDGRISKWKRDLMKEFHERSKLPENNPQIDTPNPKKEEKKLEIVKFKQEHVLNVKPLSARPLNSISSNRDILGIKEKTRIEKNALSAVVIEDGDFPEESGWLLVGRTVVTGLSTTKGRKLENNEIVHFSFPQPESSKSSSHWGGSRAAHAAASSIVRFSTKRSGEIGRLPMEWAKCLIPLVNSSKVKVLGRCVAAPVNLCLMQELMLYVSFYIHHSVFTNGDKSSWRLDSPSQIDTTTYPLLTLFKLLKVNPFQNAEFTPDELDSRKRQLNLDSDSNEAASVLSIAKRRKGCQQYAEPNKEELDISEASFNKLVGSVDMYDLKEMEAPDTLMCSLRPYQKEALYWMTESEKGADVEEASKTLHPCWAAYRICEERKIYVNIFSGEATTDFPTASTSARGGILADAMGLGKTVMTIALILAKLGRGSPDDQEFVSEDEDETECITKRITNTDTEVSRKAKGGTLIVCPMALLGQWKDELEAHSKPGSISVFVHYGGDRSNDPRVIAEQDVVLTTYGVLSATYKADKENSIFHNVDWYRVVLDEAHTIKSWKTLGAQAAFTLSAHCRWCLTGTPLQNNLEDLYSLLCFLHVEPWCNWAWWNKLIQRPYENGDQRALKLIKAILRPLMLRRTKDTKDKEGRPILVLPPTDIQVIQCVQSEAERDFYDALFKRSKVQFDQFVAQGKVLHNYANILELLLRLRQCCNHPFLVMSRSDTQEFADLDKLARRFLETNPDSLTQKAPTPAYVEEVVEGIRNGENTECPICLESADDPVLTPCAHRMCRECLLSSWRTPSTGLCPICRQMLKKYELLTCPSANKFRIDVDENWQESSKVSKLMGCLESIRKTGEKSIVFSQWTSFLDLLEIPLKRKKIGYLRFDGKLVQKQRERVLKEFSETTEKTILLMSLKAGGVGLNLTAASNVFLMDPWWNPAVEEQAIMRIHRIGQKKTVRVRRFIVKHTVEERMQQVQARKQRMIAGALTDEEVSFLFPFFNRSSSGEVAGVVEREMASSAYEETGTARSSEGVSSGRQQCQNSEALAEWRSSEQVENGTPSTSPPYWDCDDDGGPKPSELYGKYTWKIDKFSQINKRELRSNAFDIGGYKWYILIYPQGCDVCNHLSLFLCVANHDKLLPGWKHFAQFTIAVVNKDPKKSKYSDTLHRFWKKEHDWGWKKFMELSKVLDGFVDADTLIIKAQVQVIREKAERPFRCLDRQYRRELVRVYLTNVEQICRRFVEERRVKLGKLIEDRARWSSFCAFWLGMDQNSRRCMSEEESDSILKVVVKNFFIEKEVTSTLVMDSLYSGLKSLEGQTMGKKGKAKYSDAEEQLVPIVRLEKNMFVLVDDVLLLLESAALEPLSPKDEKGPQNRTKDGTSGDEFNKDSIERDERRLTELGRRTIEIFVLAQIFSKIEVAYQEAVALKRQEELIREEEAAGLAETEQKAKRASGKEKKSKKKQAKQKRNNNKIKDKGIDEKSAAMDLYKIDQGGPICDGNKYMNEKPEPVLGKPDVLESVSDVSDSIDCVPEVINPDSDDRDASPVNWDTDSSEVHPSTETSCSGLSDLSAVQNGLAGRRSPVMDDSSSTCSTDSIPSVVSNGPWMSSNHKKQKSPSRGKNQRNKSRCKAADWDSETLSQPLDAVSDVGQLSDIRCRVRESESQSTMLLSSEQRDVKKEVVASPQRKFRKAETERPSKEKPSVQSSPISPPKDATSTVQQKSQSKVPVTSDPILVKRSSSDGPRLADKPAPVSNSSETSVMLKAETPKSVEPRVKDKPVQATCVTARKTPSQQVTVSATTESFKWQQVPAMSRPLCDPLVPGPRPAAPVVSMVQTMASLARSVSAAGRLGPDPSPATHSYVTQSYRNAIMGSPVSGIPPSFGQPHSPISAVNSSYSQQPPVSGSPASFGQSHSPISPVNSSHSYSQQPPVVSAALFLPQGLERTEPSSVRPNFSYGMVNNGSLQNGLQWDNSRSMSQDHPSASNGIRNFDMFKAVNSRTHDHLPDSLACTSGRGPQSVSAADEFPHLDIINDLLNDDHGIGRTFSIPHSGFQSYSTGLQHLNHGFAFPGDIGTPVDLGPSSSSCRFERSRSYHDVFQHNYPGGLYDSASDMIMQPDPRLINGHHIDGLVPNQWQMMGSDPSFLGMRNGAIDGSHPYPVPDYSNLACGVNGYGVFRSSNGL</sequence>
<evidence type="ECO:0000256" key="3">
    <source>
        <dbReference type="ARBA" id="ARBA00008438"/>
    </source>
</evidence>
<dbReference type="InterPro" id="IPR001841">
    <property type="entry name" value="Znf_RING"/>
</dbReference>
<gene>
    <name evidence="21" type="ORF">K7X08_032738</name>
</gene>
<dbReference type="GO" id="GO:0005737">
    <property type="term" value="C:cytoplasm"/>
    <property type="evidence" value="ECO:0007669"/>
    <property type="project" value="UniProtKB-SubCell"/>
</dbReference>
<dbReference type="SUPFAM" id="SSF57850">
    <property type="entry name" value="RING/U-box"/>
    <property type="match status" value="1"/>
</dbReference>
<feature type="compositionally biased region" description="Basic residues" evidence="16">
    <location>
        <begin position="1748"/>
        <end position="1767"/>
    </location>
</feature>
<dbReference type="SMART" id="SM00061">
    <property type="entry name" value="MATH"/>
    <property type="match status" value="1"/>
</dbReference>
<dbReference type="SMART" id="SM00490">
    <property type="entry name" value="HELICc"/>
    <property type="match status" value="1"/>
</dbReference>
<comment type="caution">
    <text evidence="21">The sequence shown here is derived from an EMBL/GenBank/DDBJ whole genome shotgun (WGS) entry which is preliminary data.</text>
</comment>
<dbReference type="Gene3D" id="2.60.210.10">
    <property type="entry name" value="Apoptosis, Tumor Necrosis Factor Receptor Associated Protein 2, Chain A"/>
    <property type="match status" value="1"/>
</dbReference>
<feature type="domain" description="MATH" evidence="18">
    <location>
        <begin position="1221"/>
        <end position="1343"/>
    </location>
</feature>
<feature type="compositionally biased region" description="Basic and acidic residues" evidence="16">
    <location>
        <begin position="1829"/>
        <end position="1840"/>
    </location>
</feature>
<dbReference type="InterPro" id="IPR055327">
    <property type="entry name" value="TRAF1A/B"/>
</dbReference>
<protein>
    <submittedName>
        <fullName evidence="21">Uncharacterized protein</fullName>
    </submittedName>
</protein>
<keyword evidence="11" id="KW-0067">ATP-binding</keyword>
<dbReference type="Gene3D" id="3.30.40.10">
    <property type="entry name" value="Zinc/RING finger domain, C3HC4 (zinc finger)"/>
    <property type="match status" value="1"/>
</dbReference>
<organism evidence="21 22">
    <name type="scientific">Anisodus acutangulus</name>
    <dbReference type="NCBI Taxonomy" id="402998"/>
    <lineage>
        <taxon>Eukaryota</taxon>
        <taxon>Viridiplantae</taxon>
        <taxon>Streptophyta</taxon>
        <taxon>Embryophyta</taxon>
        <taxon>Tracheophyta</taxon>
        <taxon>Spermatophyta</taxon>
        <taxon>Magnoliopsida</taxon>
        <taxon>eudicotyledons</taxon>
        <taxon>Gunneridae</taxon>
        <taxon>Pentapetalae</taxon>
        <taxon>asterids</taxon>
        <taxon>lamiids</taxon>
        <taxon>Solanales</taxon>
        <taxon>Solanaceae</taxon>
        <taxon>Solanoideae</taxon>
        <taxon>Hyoscyameae</taxon>
        <taxon>Anisodus</taxon>
    </lineage>
</organism>
<evidence type="ECO:0000259" key="20">
    <source>
        <dbReference type="PROSITE" id="PS51194"/>
    </source>
</evidence>
<dbReference type="Pfam" id="PF00271">
    <property type="entry name" value="Helicase_C"/>
    <property type="match status" value="1"/>
</dbReference>
<dbReference type="GO" id="GO:0016818">
    <property type="term" value="F:hydrolase activity, acting on acid anhydrides, in phosphorus-containing anhydrides"/>
    <property type="evidence" value="ECO:0007669"/>
    <property type="project" value="InterPro"/>
</dbReference>
<feature type="compositionally biased region" description="Basic and acidic residues" evidence="16">
    <location>
        <begin position="1584"/>
        <end position="1595"/>
    </location>
</feature>
<evidence type="ECO:0000256" key="9">
    <source>
        <dbReference type="ARBA" id="ARBA00022801"/>
    </source>
</evidence>
<comment type="similarity">
    <text evidence="3">Belongs to the SNF2/RAD54 helicase family. RAD16 subfamily.</text>
</comment>
<dbReference type="GO" id="GO:0005524">
    <property type="term" value="F:ATP binding"/>
    <property type="evidence" value="ECO:0007669"/>
    <property type="project" value="UniProtKB-KW"/>
</dbReference>
<dbReference type="InterPro" id="IPR014001">
    <property type="entry name" value="Helicase_ATP-bd"/>
</dbReference>
<evidence type="ECO:0000256" key="5">
    <source>
        <dbReference type="ARBA" id="ARBA00022723"/>
    </source>
</evidence>
<feature type="domain" description="Helicase C-terminal" evidence="20">
    <location>
        <begin position="981"/>
        <end position="1132"/>
    </location>
</feature>
<keyword evidence="6" id="KW-0547">Nucleotide-binding</keyword>
<dbReference type="PROSITE" id="PS51194">
    <property type="entry name" value="HELICASE_CTER"/>
    <property type="match status" value="1"/>
</dbReference>
<dbReference type="GO" id="GO:0003676">
    <property type="term" value="F:nucleic acid binding"/>
    <property type="evidence" value="ECO:0007669"/>
    <property type="project" value="InterPro"/>
</dbReference>
<evidence type="ECO:0000256" key="7">
    <source>
        <dbReference type="ARBA" id="ARBA00022763"/>
    </source>
</evidence>
<feature type="region of interest" description="Disordered" evidence="16">
    <location>
        <begin position="2015"/>
        <end position="2065"/>
    </location>
</feature>
<keyword evidence="4" id="KW-0963">Cytoplasm</keyword>
<keyword evidence="5" id="KW-0479">Metal-binding</keyword>
<dbReference type="Proteomes" id="UP001152561">
    <property type="component" value="Unassembled WGS sequence"/>
</dbReference>
<evidence type="ECO:0000256" key="16">
    <source>
        <dbReference type="SAM" id="MobiDB-lite"/>
    </source>
</evidence>
<dbReference type="GO" id="GO:0006281">
    <property type="term" value="P:DNA repair"/>
    <property type="evidence" value="ECO:0007669"/>
    <property type="project" value="UniProtKB-KW"/>
</dbReference>
<dbReference type="Pfam" id="PF24559">
    <property type="entry name" value="UBA_RAD5A"/>
    <property type="match status" value="1"/>
</dbReference>
<dbReference type="PROSITE" id="PS51192">
    <property type="entry name" value="HELICASE_ATP_BIND_1"/>
    <property type="match status" value="1"/>
</dbReference>
<dbReference type="OrthoDB" id="448448at2759"/>
<dbReference type="SUPFAM" id="SSF49599">
    <property type="entry name" value="TRAF domain-like"/>
    <property type="match status" value="1"/>
</dbReference>
<keyword evidence="10" id="KW-0862">Zinc</keyword>
<feature type="region of interest" description="Disordered" evidence="16">
    <location>
        <begin position="1660"/>
        <end position="1915"/>
    </location>
</feature>
<dbReference type="Pfam" id="PF00176">
    <property type="entry name" value="SNF2-rel_dom"/>
    <property type="match status" value="1"/>
</dbReference>
<feature type="region of interest" description="Disordered" evidence="16">
    <location>
        <begin position="1579"/>
        <end position="1617"/>
    </location>
</feature>
<proteinExistence type="inferred from homology"/>
<name>A0A9Q1RBI6_9SOLA</name>
<dbReference type="CDD" id="cd00121">
    <property type="entry name" value="MATH"/>
    <property type="match status" value="1"/>
</dbReference>
<feature type="compositionally biased region" description="Polar residues" evidence="16">
    <location>
        <begin position="2028"/>
        <end position="2065"/>
    </location>
</feature>
<evidence type="ECO:0000256" key="8">
    <source>
        <dbReference type="ARBA" id="ARBA00022771"/>
    </source>
</evidence>
<dbReference type="CDD" id="cd18008">
    <property type="entry name" value="DEXDc_SHPRH-like"/>
    <property type="match status" value="1"/>
</dbReference>
<evidence type="ECO:0000313" key="22">
    <source>
        <dbReference type="Proteomes" id="UP001152561"/>
    </source>
</evidence>
<evidence type="ECO:0000256" key="12">
    <source>
        <dbReference type="ARBA" id="ARBA00022853"/>
    </source>
</evidence>
<dbReference type="InterPro" id="IPR001650">
    <property type="entry name" value="Helicase_C-like"/>
</dbReference>
<evidence type="ECO:0000256" key="6">
    <source>
        <dbReference type="ARBA" id="ARBA00022741"/>
    </source>
</evidence>
<dbReference type="InterPro" id="IPR017907">
    <property type="entry name" value="Znf_RING_CS"/>
</dbReference>
<feature type="compositionally biased region" description="Basic residues" evidence="16">
    <location>
        <begin position="1596"/>
        <end position="1610"/>
    </location>
</feature>
<keyword evidence="8 15" id="KW-0863">Zinc-finger</keyword>
<dbReference type="PROSITE" id="PS50144">
    <property type="entry name" value="MATH"/>
    <property type="match status" value="1"/>
</dbReference>
<dbReference type="Gene3D" id="3.40.50.300">
    <property type="entry name" value="P-loop containing nucleotide triphosphate hydrolases"/>
    <property type="match status" value="1"/>
</dbReference>
<evidence type="ECO:0000256" key="13">
    <source>
        <dbReference type="ARBA" id="ARBA00023204"/>
    </source>
</evidence>
<dbReference type="InterPro" id="IPR038718">
    <property type="entry name" value="SNF2-like_sf"/>
</dbReference>
<dbReference type="PANTHER" id="PTHR47477:SF17">
    <property type="entry name" value="MATH DOMAIN-CONTAINING PROTEIN"/>
    <property type="match status" value="1"/>
</dbReference>
<dbReference type="SUPFAM" id="SSF52540">
    <property type="entry name" value="P-loop containing nucleoside triphosphate hydrolases"/>
    <property type="match status" value="2"/>
</dbReference>
<feature type="compositionally biased region" description="Basic and acidic residues" evidence="16">
    <location>
        <begin position="1504"/>
        <end position="1529"/>
    </location>
</feature>
<feature type="region of interest" description="Disordered" evidence="16">
    <location>
        <begin position="1503"/>
        <end position="1529"/>
    </location>
</feature>
<dbReference type="FunFam" id="3.40.50.10810:FF:000089">
    <property type="entry name" value="DNA repair protein RAD5B"/>
    <property type="match status" value="1"/>
</dbReference>
<evidence type="ECO:0000256" key="11">
    <source>
        <dbReference type="ARBA" id="ARBA00022840"/>
    </source>
</evidence>
<feature type="compositionally biased region" description="Basic and acidic residues" evidence="16">
    <location>
        <begin position="1904"/>
        <end position="1915"/>
    </location>
</feature>
<dbReference type="SMART" id="SM00487">
    <property type="entry name" value="DEXDc"/>
    <property type="match status" value="1"/>
</dbReference>
<evidence type="ECO:0000256" key="2">
    <source>
        <dbReference type="ARBA" id="ARBA00004496"/>
    </source>
</evidence>
<comment type="subcellular location">
    <subcellularLocation>
        <location evidence="2">Cytoplasm</location>
    </subcellularLocation>
    <subcellularLocation>
        <location evidence="1">Nucleus</location>
    </subcellularLocation>
</comment>
<feature type="compositionally biased region" description="Polar residues" evidence="16">
    <location>
        <begin position="1192"/>
        <end position="1201"/>
    </location>
</feature>
<dbReference type="GO" id="GO:0005634">
    <property type="term" value="C:nucleus"/>
    <property type="evidence" value="ECO:0007669"/>
    <property type="project" value="UniProtKB-SubCell"/>
</dbReference>
<dbReference type="SMART" id="SM00184">
    <property type="entry name" value="RING"/>
    <property type="match status" value="1"/>
</dbReference>
<evidence type="ECO:0000313" key="21">
    <source>
        <dbReference type="EMBL" id="KAJ8549031.1"/>
    </source>
</evidence>
<feature type="compositionally biased region" description="Low complexity" evidence="16">
    <location>
        <begin position="1660"/>
        <end position="1669"/>
    </location>
</feature>
<dbReference type="InterPro" id="IPR008974">
    <property type="entry name" value="TRAF-like"/>
</dbReference>
<dbReference type="GO" id="GO:0006325">
    <property type="term" value="P:chromatin organization"/>
    <property type="evidence" value="ECO:0007669"/>
    <property type="project" value="UniProtKB-KW"/>
</dbReference>
<dbReference type="PROSITE" id="PS50089">
    <property type="entry name" value="ZF_RING_2"/>
    <property type="match status" value="1"/>
</dbReference>
<evidence type="ECO:0000256" key="1">
    <source>
        <dbReference type="ARBA" id="ARBA00004123"/>
    </source>
</evidence>
<keyword evidence="14" id="KW-0539">Nucleus</keyword>
<dbReference type="InterPro" id="IPR000330">
    <property type="entry name" value="SNF2_N"/>
</dbReference>
<evidence type="ECO:0000256" key="4">
    <source>
        <dbReference type="ARBA" id="ARBA00022490"/>
    </source>
</evidence>
<evidence type="ECO:0000256" key="14">
    <source>
        <dbReference type="ARBA" id="ARBA00023242"/>
    </source>
</evidence>
<feature type="compositionally biased region" description="Polar residues" evidence="16">
    <location>
        <begin position="1686"/>
        <end position="1712"/>
    </location>
</feature>
<feature type="compositionally biased region" description="Low complexity" evidence="16">
    <location>
        <begin position="1724"/>
        <end position="1734"/>
    </location>
</feature>
<dbReference type="InterPro" id="IPR056450">
    <property type="entry name" value="UBA_RAD5A"/>
</dbReference>
<feature type="domain" description="Helicase ATP-binding" evidence="19">
    <location>
        <begin position="543"/>
        <end position="742"/>
    </location>
</feature>
<dbReference type="CDD" id="cd18793">
    <property type="entry name" value="SF2_C_SNF"/>
    <property type="match status" value="1"/>
</dbReference>
<evidence type="ECO:0000259" key="17">
    <source>
        <dbReference type="PROSITE" id="PS50089"/>
    </source>
</evidence>
<dbReference type="InterPro" id="IPR049730">
    <property type="entry name" value="SNF2/RAD54-like_C"/>
</dbReference>
<dbReference type="Pfam" id="PF08797">
    <property type="entry name" value="HIRAN"/>
    <property type="match status" value="1"/>
</dbReference>
<accession>A0A9Q1RBI6</accession>
<dbReference type="EMBL" id="JAJAGQ010000011">
    <property type="protein sequence ID" value="KAJ8549031.1"/>
    <property type="molecule type" value="Genomic_DNA"/>
</dbReference>
<dbReference type="InterPro" id="IPR014905">
    <property type="entry name" value="HIRAN"/>
</dbReference>
<dbReference type="Gene3D" id="3.40.50.10810">
    <property type="entry name" value="Tandem AAA-ATPase domain"/>
    <property type="match status" value="1"/>
</dbReference>
<dbReference type="InterPro" id="IPR018957">
    <property type="entry name" value="Znf_C3HC4_RING-type"/>
</dbReference>
<evidence type="ECO:0000259" key="18">
    <source>
        <dbReference type="PROSITE" id="PS50144"/>
    </source>
</evidence>
<dbReference type="CDD" id="cd16449">
    <property type="entry name" value="RING-HC"/>
    <property type="match status" value="1"/>
</dbReference>
<dbReference type="SMART" id="SM00910">
    <property type="entry name" value="HIRAN"/>
    <property type="match status" value="1"/>
</dbReference>
<feature type="compositionally biased region" description="Polar residues" evidence="16">
    <location>
        <begin position="1735"/>
        <end position="1747"/>
    </location>
</feature>
<dbReference type="InterPro" id="IPR027417">
    <property type="entry name" value="P-loop_NTPase"/>
</dbReference>
<feature type="compositionally biased region" description="Polar residues" evidence="16">
    <location>
        <begin position="1853"/>
        <end position="1866"/>
    </location>
</feature>
<keyword evidence="12" id="KW-0156">Chromatin regulator</keyword>
<dbReference type="Pfam" id="PF22486">
    <property type="entry name" value="MATH_2"/>
    <property type="match status" value="1"/>
</dbReference>
<feature type="domain" description="RING-type" evidence="17">
    <location>
        <begin position="911"/>
        <end position="951"/>
    </location>
</feature>
<evidence type="ECO:0000256" key="15">
    <source>
        <dbReference type="PROSITE-ProRule" id="PRU00175"/>
    </source>
</evidence>
<dbReference type="PANTHER" id="PTHR47477">
    <property type="entry name" value="TNF RECEPTOR-ASSOCIATED FACTOR HOMOLOG 1A"/>
    <property type="match status" value="1"/>
</dbReference>
<dbReference type="GO" id="GO:0008270">
    <property type="term" value="F:zinc ion binding"/>
    <property type="evidence" value="ECO:0007669"/>
    <property type="project" value="UniProtKB-KW"/>
</dbReference>
<feature type="region of interest" description="Disordered" evidence="16">
    <location>
        <begin position="1188"/>
        <end position="1212"/>
    </location>
</feature>
<dbReference type="InterPro" id="IPR002083">
    <property type="entry name" value="MATH/TRAF_dom"/>
</dbReference>
<evidence type="ECO:0000256" key="10">
    <source>
        <dbReference type="ARBA" id="ARBA00022833"/>
    </source>
</evidence>
<reference evidence="22" key="1">
    <citation type="journal article" date="2023" name="Proc. Natl. Acad. Sci. U.S.A.">
        <title>Genomic and structural basis for evolution of tropane alkaloid biosynthesis.</title>
        <authorList>
            <person name="Wanga Y.-J."/>
            <person name="Taina T."/>
            <person name="Yua J.-Y."/>
            <person name="Lia J."/>
            <person name="Xua B."/>
            <person name="Chenc J."/>
            <person name="D'Auriad J.C."/>
            <person name="Huanga J.-P."/>
            <person name="Huanga S.-X."/>
        </authorList>
    </citation>
    <scope>NUCLEOTIDE SEQUENCE [LARGE SCALE GENOMIC DNA]</scope>
    <source>
        <strain evidence="22">cv. KIB-2019</strain>
    </source>
</reference>
<evidence type="ECO:0000259" key="19">
    <source>
        <dbReference type="PROSITE" id="PS51192"/>
    </source>
</evidence>
<dbReference type="Pfam" id="PF00097">
    <property type="entry name" value="zf-C3HC4"/>
    <property type="match status" value="1"/>
</dbReference>
<dbReference type="PROSITE" id="PS00518">
    <property type="entry name" value="ZF_RING_1"/>
    <property type="match status" value="1"/>
</dbReference>
<keyword evidence="13" id="KW-0234">DNA repair</keyword>
<keyword evidence="7" id="KW-0227">DNA damage</keyword>
<keyword evidence="22" id="KW-1185">Reference proteome</keyword>
<dbReference type="InterPro" id="IPR013083">
    <property type="entry name" value="Znf_RING/FYVE/PHD"/>
</dbReference>
<keyword evidence="9" id="KW-0378">Hydrolase</keyword>